<dbReference type="InterPro" id="IPR004291">
    <property type="entry name" value="Transposase_IS66_central"/>
</dbReference>
<dbReference type="RefSeq" id="WP_048880654.1">
    <property type="nucleotide sequence ID" value="NZ_BANC01000201.1"/>
</dbReference>
<evidence type="ECO:0000256" key="1">
    <source>
        <dbReference type="SAM" id="MobiDB-lite"/>
    </source>
</evidence>
<reference evidence="6 7" key="1">
    <citation type="submission" date="2012-11" db="EMBL/GenBank/DDBJ databases">
        <title>Whole genome sequence of Acidocella aminolytica 101 = DSM 11237.</title>
        <authorList>
            <person name="Azuma Y."/>
            <person name="Higashiura N."/>
            <person name="Hirakawa H."/>
            <person name="Matsushita K."/>
        </authorList>
    </citation>
    <scope>NUCLEOTIDE SEQUENCE [LARGE SCALE GENOMIC DNA]</scope>
    <source>
        <strain evidence="7">101 / DSM 11237</strain>
    </source>
</reference>
<gene>
    <name evidence="6" type="ORF">Aam_209_001</name>
</gene>
<feature type="domain" description="Transposase IS66 C-terminal" evidence="5">
    <location>
        <begin position="466"/>
        <end position="504"/>
    </location>
</feature>
<dbReference type="OrthoDB" id="9800877at2"/>
<feature type="domain" description="Transposase IS66 central" evidence="2">
    <location>
        <begin position="165"/>
        <end position="459"/>
    </location>
</feature>
<dbReference type="InterPro" id="IPR024463">
    <property type="entry name" value="Transposase_TnpC_homeodom"/>
</dbReference>
<accession>A0A0D6PKR4</accession>
<dbReference type="Proteomes" id="UP000032668">
    <property type="component" value="Unassembled WGS sequence"/>
</dbReference>
<dbReference type="Pfam" id="PF03050">
    <property type="entry name" value="DDE_Tnp_IS66"/>
    <property type="match status" value="1"/>
</dbReference>
<dbReference type="InterPro" id="IPR039552">
    <property type="entry name" value="IS66_C"/>
</dbReference>
<feature type="domain" description="Transposase IS66 zinc-finger binding" evidence="3">
    <location>
        <begin position="108"/>
        <end position="151"/>
    </location>
</feature>
<dbReference type="NCBIfam" id="NF033517">
    <property type="entry name" value="transpos_IS66"/>
    <property type="match status" value="1"/>
</dbReference>
<dbReference type="AlphaFoldDB" id="A0A0D6PKR4"/>
<dbReference type="PANTHER" id="PTHR33678:SF1">
    <property type="entry name" value="BLL1576 PROTEIN"/>
    <property type="match status" value="1"/>
</dbReference>
<feature type="region of interest" description="Disordered" evidence="1">
    <location>
        <begin position="68"/>
        <end position="89"/>
    </location>
</feature>
<dbReference type="PANTHER" id="PTHR33678">
    <property type="entry name" value="BLL1576 PROTEIN"/>
    <property type="match status" value="1"/>
</dbReference>
<feature type="domain" description="Transposase TnpC homeodomain" evidence="4">
    <location>
        <begin position="30"/>
        <end position="101"/>
    </location>
</feature>
<organism evidence="6 7">
    <name type="scientific">Acidocella aminolytica 101 = DSM 11237</name>
    <dbReference type="NCBI Taxonomy" id="1120923"/>
    <lineage>
        <taxon>Bacteria</taxon>
        <taxon>Pseudomonadati</taxon>
        <taxon>Pseudomonadota</taxon>
        <taxon>Alphaproteobacteria</taxon>
        <taxon>Acetobacterales</taxon>
        <taxon>Acidocellaceae</taxon>
        <taxon>Acidocella</taxon>
    </lineage>
</organism>
<keyword evidence="7" id="KW-1185">Reference proteome</keyword>
<proteinExistence type="predicted"/>
<evidence type="ECO:0000259" key="4">
    <source>
        <dbReference type="Pfam" id="PF13007"/>
    </source>
</evidence>
<evidence type="ECO:0000313" key="6">
    <source>
        <dbReference type="EMBL" id="GAN82257.1"/>
    </source>
</evidence>
<evidence type="ECO:0000259" key="5">
    <source>
        <dbReference type="Pfam" id="PF13817"/>
    </source>
</evidence>
<name>A0A0D6PKR4_9PROT</name>
<sequence length="515" mass="57373">MDAASEIAGLRAKLAEREAELATAHLLIEQYKAQLHKLRRMKFGQSSEALDAQIHQLELRLEDLEESEGATKAAVTANRPRPERRQPVRKPLPEHLPREEIIHPAGDICPGCGGTHFTKLGEDTTEVLDKIPARLKVVRHIRPKLSCRACEAIIQAPAPDLTIEKGRPGAGLIANVVTSKYLDGLPLYRQSAILAREGVEIERATLADWVGHAAWWVSPLAALIGASVMSADIIHTDDTPIAVLAPGLGRTRTGRVWVYLVDERPWAGSRPPAAYYRFSPDRKGERPREHLASFRGVIQADAYSGYEALYRQSGPPGVNAPRIMHAACWAHARRKLFDEFERTKSPNAEEALRRIGKLYDIEADITGHSAELRQKLRKDLAVPILDELKTWFHDQRRRLSLKSNLAKALQYALTRWDALALYTTDGRIGIDNNPAERSLRGIAITRKNFLFLGSDAGGDRAAVLYTILESAKLNGLNPEAYLADVINRMAKGHPINRLSELLPWNWKQQEAELAA</sequence>
<dbReference type="Pfam" id="PF13007">
    <property type="entry name" value="LZ_Tnp_IS66"/>
    <property type="match status" value="1"/>
</dbReference>
<feature type="compositionally biased region" description="Basic and acidic residues" evidence="1">
    <location>
        <begin position="80"/>
        <end position="89"/>
    </location>
</feature>
<dbReference type="Pfam" id="PF13005">
    <property type="entry name" value="zf-IS66"/>
    <property type="match status" value="1"/>
</dbReference>
<dbReference type="InterPro" id="IPR052344">
    <property type="entry name" value="Transposase-related"/>
</dbReference>
<evidence type="ECO:0000259" key="3">
    <source>
        <dbReference type="Pfam" id="PF13005"/>
    </source>
</evidence>
<dbReference type="InterPro" id="IPR024474">
    <property type="entry name" value="Znf_dom_IS66"/>
</dbReference>
<comment type="caution">
    <text evidence="6">The sequence shown here is derived from an EMBL/GenBank/DDBJ whole genome shotgun (WGS) entry which is preliminary data.</text>
</comment>
<protein>
    <submittedName>
        <fullName evidence="6">Transposase</fullName>
    </submittedName>
</protein>
<evidence type="ECO:0000259" key="2">
    <source>
        <dbReference type="Pfam" id="PF03050"/>
    </source>
</evidence>
<evidence type="ECO:0000313" key="7">
    <source>
        <dbReference type="Proteomes" id="UP000032668"/>
    </source>
</evidence>
<dbReference type="Pfam" id="PF13817">
    <property type="entry name" value="DDE_Tnp_IS66_C"/>
    <property type="match status" value="1"/>
</dbReference>
<dbReference type="EMBL" id="BANC01000201">
    <property type="protein sequence ID" value="GAN82257.1"/>
    <property type="molecule type" value="Genomic_DNA"/>
</dbReference>